<dbReference type="EMBL" id="AJIL01000023">
    <property type="protein sequence ID" value="KNF02415.1"/>
    <property type="molecule type" value="Genomic_DNA"/>
</dbReference>
<proteinExistence type="predicted"/>
<comment type="caution">
    <text evidence="1">The sequence shown here is derived from an EMBL/GenBank/DDBJ whole genome shotgun (WGS) entry which is preliminary data.</text>
</comment>
<evidence type="ECO:0000313" key="2">
    <source>
        <dbReference type="Proteomes" id="UP000054564"/>
    </source>
</evidence>
<gene>
    <name evidence="1" type="ORF">PSTG_04323</name>
</gene>
<evidence type="ECO:0000313" key="1">
    <source>
        <dbReference type="EMBL" id="KNF02415.1"/>
    </source>
</evidence>
<organism evidence="1 2">
    <name type="scientific">Puccinia striiformis f. sp. tritici PST-78</name>
    <dbReference type="NCBI Taxonomy" id="1165861"/>
    <lineage>
        <taxon>Eukaryota</taxon>
        <taxon>Fungi</taxon>
        <taxon>Dikarya</taxon>
        <taxon>Basidiomycota</taxon>
        <taxon>Pucciniomycotina</taxon>
        <taxon>Pucciniomycetes</taxon>
        <taxon>Pucciniales</taxon>
        <taxon>Pucciniaceae</taxon>
        <taxon>Puccinia</taxon>
    </lineage>
</organism>
<name>A0A0L0VTU3_9BASI</name>
<dbReference type="AlphaFoldDB" id="A0A0L0VTU3"/>
<keyword evidence="2" id="KW-1185">Reference proteome</keyword>
<accession>A0A0L0VTU3</accession>
<sequence length="118" mass="12932">MIANSPQSTYFSFPSYESHFVGEIKAEEPTPVTPTPFHTALQPLVDIVTEAHSIIQHCSSREAESELNVLLARANLAFASNTSVSLPHFSECSSCASSIMSSRPPSLIESIKSWWTFS</sequence>
<reference evidence="2" key="1">
    <citation type="submission" date="2014-03" db="EMBL/GenBank/DDBJ databases">
        <title>The Genome Sequence of Puccinia striiformis f. sp. tritici PST-78.</title>
        <authorList>
            <consortium name="The Broad Institute Genome Sequencing Platform"/>
            <person name="Cuomo C."/>
            <person name="Hulbert S."/>
            <person name="Chen X."/>
            <person name="Walker B."/>
            <person name="Young S.K."/>
            <person name="Zeng Q."/>
            <person name="Gargeya S."/>
            <person name="Fitzgerald M."/>
            <person name="Haas B."/>
            <person name="Abouelleil A."/>
            <person name="Alvarado L."/>
            <person name="Arachchi H.M."/>
            <person name="Berlin A.M."/>
            <person name="Chapman S.B."/>
            <person name="Goldberg J."/>
            <person name="Griggs A."/>
            <person name="Gujja S."/>
            <person name="Hansen M."/>
            <person name="Howarth C."/>
            <person name="Imamovic A."/>
            <person name="Larimer J."/>
            <person name="McCowan C."/>
            <person name="Montmayeur A."/>
            <person name="Murphy C."/>
            <person name="Neiman D."/>
            <person name="Pearson M."/>
            <person name="Priest M."/>
            <person name="Roberts A."/>
            <person name="Saif S."/>
            <person name="Shea T."/>
            <person name="Sisk P."/>
            <person name="Sykes S."/>
            <person name="Wortman J."/>
            <person name="Nusbaum C."/>
            <person name="Birren B."/>
        </authorList>
    </citation>
    <scope>NUCLEOTIDE SEQUENCE [LARGE SCALE GENOMIC DNA]</scope>
    <source>
        <strain evidence="2">race PST-78</strain>
    </source>
</reference>
<dbReference type="Proteomes" id="UP000054564">
    <property type="component" value="Unassembled WGS sequence"/>
</dbReference>
<dbReference type="OrthoDB" id="2503842at2759"/>
<protein>
    <submittedName>
        <fullName evidence="1">Uncharacterized protein</fullName>
    </submittedName>
</protein>